<dbReference type="RefSeq" id="WP_281467293.1">
    <property type="nucleotide sequence ID" value="NZ_CP124535.1"/>
</dbReference>
<evidence type="ECO:0000256" key="1">
    <source>
        <dbReference type="SAM" id="MobiDB-lite"/>
    </source>
</evidence>
<dbReference type="EMBL" id="CP124535">
    <property type="protein sequence ID" value="WGV16693.1"/>
    <property type="molecule type" value="Genomic_DNA"/>
</dbReference>
<dbReference type="Gene3D" id="3.30.910.20">
    <property type="entry name" value="Skp domain"/>
    <property type="match status" value="1"/>
</dbReference>
<feature type="signal peptide" evidence="2">
    <location>
        <begin position="1"/>
        <end position="27"/>
    </location>
</feature>
<accession>A0ABY8Q768</accession>
<protein>
    <submittedName>
        <fullName evidence="3">OmpH family outer membrane protein</fullName>
    </submittedName>
</protein>
<gene>
    <name evidence="3" type="ORF">QF092_02430</name>
</gene>
<feature type="compositionally biased region" description="Pro residues" evidence="1">
    <location>
        <begin position="201"/>
        <end position="218"/>
    </location>
</feature>
<dbReference type="SMART" id="SM00935">
    <property type="entry name" value="OmpH"/>
    <property type="match status" value="1"/>
</dbReference>
<keyword evidence="2" id="KW-0732">Signal</keyword>
<dbReference type="InterPro" id="IPR005632">
    <property type="entry name" value="Chaperone_Skp"/>
</dbReference>
<organism evidence="3 4">
    <name type="scientific">Fuscovulum ytuae</name>
    <dbReference type="NCBI Taxonomy" id="3042299"/>
    <lineage>
        <taxon>Bacteria</taxon>
        <taxon>Pseudomonadati</taxon>
        <taxon>Pseudomonadota</taxon>
        <taxon>Alphaproteobacteria</taxon>
        <taxon>Rhodobacterales</taxon>
        <taxon>Paracoccaceae</taxon>
        <taxon>Fuscovulum</taxon>
    </lineage>
</organism>
<dbReference type="Pfam" id="PF03938">
    <property type="entry name" value="OmpH"/>
    <property type="match status" value="1"/>
</dbReference>
<reference evidence="3 4" key="1">
    <citation type="submission" date="2023-04" db="EMBL/GenBank/DDBJ databases">
        <title>YMD61, complete Genome.</title>
        <authorList>
            <person name="Zhang J."/>
        </authorList>
    </citation>
    <scope>NUCLEOTIDE SEQUENCE [LARGE SCALE GENOMIC DNA]</scope>
    <source>
        <strain evidence="3 4">YMD61</strain>
    </source>
</reference>
<evidence type="ECO:0000313" key="4">
    <source>
        <dbReference type="Proteomes" id="UP001230978"/>
    </source>
</evidence>
<keyword evidence="4" id="KW-1185">Reference proteome</keyword>
<dbReference type="Proteomes" id="UP001230978">
    <property type="component" value="Chromosome"/>
</dbReference>
<sequence>MVRLAQGGVVRAGLLACALGVASPLWAQEQQQQVPEAAVPRAPILTLDRERILLESRFGKAVEAQFQKDSQVLISENLRLEEALETEERALTDQRATLPADEFRKLAEEFDSKTEAIRAAQDAKSRAITSRRDGERQRLLQATIPILADLMRESGAVAIFDKEMVILSLRGVDITDEAIGRIDAVLGDGTEASDPEALAEPPLPGAEPSPPAEAAPTP</sequence>
<feature type="region of interest" description="Disordered" evidence="1">
    <location>
        <begin position="187"/>
        <end position="218"/>
    </location>
</feature>
<evidence type="ECO:0000313" key="3">
    <source>
        <dbReference type="EMBL" id="WGV16693.1"/>
    </source>
</evidence>
<name>A0ABY8Q768_9RHOB</name>
<evidence type="ECO:0000256" key="2">
    <source>
        <dbReference type="SAM" id="SignalP"/>
    </source>
</evidence>
<dbReference type="SUPFAM" id="SSF111384">
    <property type="entry name" value="OmpH-like"/>
    <property type="match status" value="1"/>
</dbReference>
<proteinExistence type="predicted"/>
<dbReference type="InterPro" id="IPR024930">
    <property type="entry name" value="Skp_dom_sf"/>
</dbReference>
<feature type="chain" id="PRO_5047038058" evidence="2">
    <location>
        <begin position="28"/>
        <end position="218"/>
    </location>
</feature>